<reference evidence="2" key="1">
    <citation type="submission" date="2021-06" db="EMBL/GenBank/DDBJ databases">
        <title>Parelaphostrongylus tenuis whole genome reference sequence.</title>
        <authorList>
            <person name="Garwood T.J."/>
            <person name="Larsen P.A."/>
            <person name="Fountain-Jones N.M."/>
            <person name="Garbe J.R."/>
            <person name="Macchietto M.G."/>
            <person name="Kania S.A."/>
            <person name="Gerhold R.W."/>
            <person name="Richards J.E."/>
            <person name="Wolf T.M."/>
        </authorList>
    </citation>
    <scope>NUCLEOTIDE SEQUENCE</scope>
    <source>
        <strain evidence="2">MNPRO001-30</strain>
        <tissue evidence="2">Meninges</tissue>
    </source>
</reference>
<keyword evidence="3" id="KW-1185">Reference proteome</keyword>
<name>A0AAD5R4V0_PARTN</name>
<accession>A0AAD5R4V0</accession>
<evidence type="ECO:0000313" key="3">
    <source>
        <dbReference type="Proteomes" id="UP001196413"/>
    </source>
</evidence>
<evidence type="ECO:0000256" key="1">
    <source>
        <dbReference type="SAM" id="Phobius"/>
    </source>
</evidence>
<feature type="transmembrane region" description="Helical" evidence="1">
    <location>
        <begin position="41"/>
        <end position="61"/>
    </location>
</feature>
<keyword evidence="1" id="KW-0472">Membrane</keyword>
<dbReference type="Proteomes" id="UP001196413">
    <property type="component" value="Unassembled WGS sequence"/>
</dbReference>
<gene>
    <name evidence="2" type="ORF">KIN20_030930</name>
</gene>
<comment type="caution">
    <text evidence="2">The sequence shown here is derived from an EMBL/GenBank/DDBJ whole genome shotgun (WGS) entry which is preliminary data.</text>
</comment>
<keyword evidence="1" id="KW-1133">Transmembrane helix</keyword>
<sequence length="172" mass="19700">MNIVDLKAAIERIVMLDWETIPQRKQEMNGMLEIMKNSLRIVIALVIFCVLIVDTLLVNVAGNSLSLPSKTGETAIREIVNRVQREKRQSYAYAVKDAPDANGRRVKRQFFPRRFGPFLPAQQSGGFYGPFGYPYGPLFPTFPYSPYTQNFRSRGSSQRNSPDTFIEYDCDY</sequence>
<dbReference type="EMBL" id="JAHQIW010006566">
    <property type="protein sequence ID" value="KAJ1369461.1"/>
    <property type="molecule type" value="Genomic_DNA"/>
</dbReference>
<proteinExistence type="predicted"/>
<evidence type="ECO:0000313" key="2">
    <source>
        <dbReference type="EMBL" id="KAJ1369461.1"/>
    </source>
</evidence>
<dbReference type="AlphaFoldDB" id="A0AAD5R4V0"/>
<protein>
    <submittedName>
        <fullName evidence="2">Uncharacterized protein</fullName>
    </submittedName>
</protein>
<keyword evidence="1" id="KW-0812">Transmembrane</keyword>
<organism evidence="2 3">
    <name type="scientific">Parelaphostrongylus tenuis</name>
    <name type="common">Meningeal worm</name>
    <dbReference type="NCBI Taxonomy" id="148309"/>
    <lineage>
        <taxon>Eukaryota</taxon>
        <taxon>Metazoa</taxon>
        <taxon>Ecdysozoa</taxon>
        <taxon>Nematoda</taxon>
        <taxon>Chromadorea</taxon>
        <taxon>Rhabditida</taxon>
        <taxon>Rhabditina</taxon>
        <taxon>Rhabditomorpha</taxon>
        <taxon>Strongyloidea</taxon>
        <taxon>Metastrongylidae</taxon>
        <taxon>Parelaphostrongylus</taxon>
    </lineage>
</organism>